<dbReference type="EMBL" id="DVLU01000032">
    <property type="protein sequence ID" value="HIT85033.1"/>
    <property type="molecule type" value="Genomic_DNA"/>
</dbReference>
<feature type="domain" description="BIG2" evidence="1">
    <location>
        <begin position="75"/>
        <end position="114"/>
    </location>
</feature>
<comment type="caution">
    <text evidence="2">The sequence shown here is derived from an EMBL/GenBank/DDBJ whole genome shotgun (WGS) entry which is preliminary data.</text>
</comment>
<accession>A0A9D1H2J0</accession>
<protein>
    <submittedName>
        <fullName evidence="2">Ig-like domain-containing protein</fullName>
    </submittedName>
</protein>
<evidence type="ECO:0000313" key="3">
    <source>
        <dbReference type="Proteomes" id="UP000824165"/>
    </source>
</evidence>
<dbReference type="Gene3D" id="2.60.40.1080">
    <property type="match status" value="1"/>
</dbReference>
<reference evidence="2" key="2">
    <citation type="journal article" date="2021" name="PeerJ">
        <title>Extensive microbial diversity within the chicken gut microbiome revealed by metagenomics and culture.</title>
        <authorList>
            <person name="Gilroy R."/>
            <person name="Ravi A."/>
            <person name="Getino M."/>
            <person name="Pursley I."/>
            <person name="Horton D.L."/>
            <person name="Alikhan N.F."/>
            <person name="Baker D."/>
            <person name="Gharbi K."/>
            <person name="Hall N."/>
            <person name="Watson M."/>
            <person name="Adriaenssens E.M."/>
            <person name="Foster-Nyarko E."/>
            <person name="Jarju S."/>
            <person name="Secka A."/>
            <person name="Antonio M."/>
            <person name="Oren A."/>
            <person name="Chaudhuri R.R."/>
            <person name="La Ragione R."/>
            <person name="Hildebrand F."/>
            <person name="Pallen M.J."/>
        </authorList>
    </citation>
    <scope>NUCLEOTIDE SEQUENCE</scope>
    <source>
        <strain evidence="2">CHK181-108</strain>
    </source>
</reference>
<organism evidence="2 3">
    <name type="scientific">Candidatus Ornithomonoglobus intestinigallinarum</name>
    <dbReference type="NCBI Taxonomy" id="2840894"/>
    <lineage>
        <taxon>Bacteria</taxon>
        <taxon>Bacillati</taxon>
        <taxon>Bacillota</taxon>
        <taxon>Clostridia</taxon>
        <taxon>Candidatus Ornithomonoglobus</taxon>
    </lineage>
</organism>
<evidence type="ECO:0000259" key="1">
    <source>
        <dbReference type="Pfam" id="PF02368"/>
    </source>
</evidence>
<reference evidence="2" key="1">
    <citation type="submission" date="2020-10" db="EMBL/GenBank/DDBJ databases">
        <authorList>
            <person name="Gilroy R."/>
        </authorList>
    </citation>
    <scope>NUCLEOTIDE SEQUENCE</scope>
    <source>
        <strain evidence="2">CHK181-108</strain>
    </source>
</reference>
<dbReference type="AlphaFoldDB" id="A0A9D1H2J0"/>
<sequence length="226" mass="24379">MVRNGAVKINKGLNVITFYAEERDASYNGGIYYGIDYIDFTKAYDELTAPQMYLNQEMNVGDTISAIIMDGSKIVTPDTVYQLTFKSDNEEVASVDGSGLVKGVSAGTATITAAIRANRASEEIVLKQTVTVNGDTTELASVKNVKNDNGKISFDVTSSFGIDTAQAYVASYDNGVLVSVKLQEISVGANGSVTVEKTLDNYNSSQNVKIFVWLDQYPLTGCVEVQ</sequence>
<evidence type="ECO:0000313" key="2">
    <source>
        <dbReference type="EMBL" id="HIT85033.1"/>
    </source>
</evidence>
<proteinExistence type="predicted"/>
<dbReference type="Pfam" id="PF02368">
    <property type="entry name" value="Big_2"/>
    <property type="match status" value="1"/>
</dbReference>
<dbReference type="SUPFAM" id="SSF49373">
    <property type="entry name" value="Invasin/intimin cell-adhesion fragments"/>
    <property type="match status" value="1"/>
</dbReference>
<name>A0A9D1H2J0_9FIRM</name>
<dbReference type="InterPro" id="IPR008964">
    <property type="entry name" value="Invasin/intimin_cell_adhesion"/>
</dbReference>
<dbReference type="InterPro" id="IPR003343">
    <property type="entry name" value="Big_2"/>
</dbReference>
<dbReference type="Proteomes" id="UP000824165">
    <property type="component" value="Unassembled WGS sequence"/>
</dbReference>
<gene>
    <name evidence="2" type="ORF">IAA60_03890</name>
</gene>